<feature type="domain" description="Teneurin-like YD-shell" evidence="4">
    <location>
        <begin position="1204"/>
        <end position="1308"/>
    </location>
</feature>
<dbReference type="InterPro" id="IPR022385">
    <property type="entry name" value="Rhs_assc_core"/>
</dbReference>
<evidence type="ECO:0000256" key="2">
    <source>
        <dbReference type="SAM" id="MobiDB-lite"/>
    </source>
</evidence>
<evidence type="ECO:0000256" key="1">
    <source>
        <dbReference type="ARBA" id="ARBA00022737"/>
    </source>
</evidence>
<dbReference type="PANTHER" id="PTHR32305:SF15">
    <property type="entry name" value="PROTEIN RHSA-RELATED"/>
    <property type="match status" value="1"/>
</dbReference>
<evidence type="ECO:0000259" key="4">
    <source>
        <dbReference type="Pfam" id="PF25023"/>
    </source>
</evidence>
<evidence type="ECO:0000313" key="6">
    <source>
        <dbReference type="Proteomes" id="UP000029995"/>
    </source>
</evidence>
<dbReference type="InterPro" id="IPR006530">
    <property type="entry name" value="YD"/>
</dbReference>
<dbReference type="InterPro" id="IPR032871">
    <property type="entry name" value="AHH_dom_containing"/>
</dbReference>
<dbReference type="Gene3D" id="2.40.128.340">
    <property type="match status" value="1"/>
</dbReference>
<accession>A0A0A0D9I8</accession>
<dbReference type="InterPro" id="IPR022045">
    <property type="entry name" value="TcdB_toxin_mid/N"/>
</dbReference>
<evidence type="ECO:0000259" key="3">
    <source>
        <dbReference type="Pfam" id="PF12256"/>
    </source>
</evidence>
<organism evidence="5 6">
    <name type="scientific">Inquilinus limosus MP06</name>
    <dbReference type="NCBI Taxonomy" id="1398085"/>
    <lineage>
        <taxon>Bacteria</taxon>
        <taxon>Pseudomonadati</taxon>
        <taxon>Pseudomonadota</taxon>
        <taxon>Alphaproteobacteria</taxon>
        <taxon>Rhodospirillales</taxon>
        <taxon>Rhodospirillaceae</taxon>
        <taxon>Inquilinus</taxon>
    </lineage>
</organism>
<protein>
    <submittedName>
        <fullName evidence="5">Uncharacterized protein</fullName>
    </submittedName>
</protein>
<feature type="region of interest" description="Disordered" evidence="2">
    <location>
        <begin position="1306"/>
        <end position="1329"/>
    </location>
</feature>
<dbReference type="SUPFAM" id="SSF69318">
    <property type="entry name" value="Integrin alpha N-terminal domain"/>
    <property type="match status" value="1"/>
</dbReference>
<dbReference type="Pfam" id="PF05593">
    <property type="entry name" value="RHS_repeat"/>
    <property type="match status" value="2"/>
</dbReference>
<dbReference type="PANTHER" id="PTHR32305">
    <property type="match status" value="1"/>
</dbReference>
<name>A0A0A0D9I8_9PROT</name>
<dbReference type="InterPro" id="IPR050708">
    <property type="entry name" value="T6SS_VgrG/RHS"/>
</dbReference>
<gene>
    <name evidence="5" type="ORF">P409_04970</name>
</gene>
<dbReference type="Pfam" id="PF14412">
    <property type="entry name" value="AHH"/>
    <property type="match status" value="1"/>
</dbReference>
<dbReference type="EMBL" id="JANX01000033">
    <property type="protein sequence ID" value="KGM35346.1"/>
    <property type="molecule type" value="Genomic_DNA"/>
</dbReference>
<reference evidence="5 6" key="1">
    <citation type="submission" date="2014-01" db="EMBL/GenBank/DDBJ databases">
        <title>Genome sequence determination for a cystic fibrosis isolate, Inquilinus limosus.</title>
        <authorList>
            <person name="Pino M."/>
            <person name="Di Conza J."/>
            <person name="Gutkind G."/>
        </authorList>
    </citation>
    <scope>NUCLEOTIDE SEQUENCE [LARGE SCALE GENOMIC DNA]</scope>
    <source>
        <strain evidence="5 6">MP06</strain>
    </source>
</reference>
<dbReference type="InterPro" id="IPR031325">
    <property type="entry name" value="RHS_repeat"/>
</dbReference>
<dbReference type="NCBIfam" id="TIGR01643">
    <property type="entry name" value="YD_repeat_2x"/>
    <property type="match status" value="2"/>
</dbReference>
<dbReference type="Pfam" id="PF25023">
    <property type="entry name" value="TEN_YD-shell"/>
    <property type="match status" value="1"/>
</dbReference>
<dbReference type="Gene3D" id="2.180.10.10">
    <property type="entry name" value="RHS repeat-associated core"/>
    <property type="match status" value="2"/>
</dbReference>
<dbReference type="NCBIfam" id="TIGR03696">
    <property type="entry name" value="Rhs_assc_core"/>
    <property type="match status" value="1"/>
</dbReference>
<dbReference type="InterPro" id="IPR056823">
    <property type="entry name" value="TEN-like_YD-shell"/>
</dbReference>
<comment type="caution">
    <text evidence="5">The sequence shown here is derived from an EMBL/GenBank/DDBJ whole genome shotgun (WGS) entry which is preliminary data.</text>
</comment>
<evidence type="ECO:0000313" key="5">
    <source>
        <dbReference type="EMBL" id="KGM35346.1"/>
    </source>
</evidence>
<sequence>MDFVINGEIDRVHNFDKRRIWYWNGAAFDSVAHDVDDAQVIAAPDLNGNGRQELVVSTGTIGSTGSAAYEHRSGSRFSLDKTANNVMGSGWRFAGTQGDFNGDGATDLANLVDTRSATLQSAFSYGNKLVVHGSYKLYNTICGDDGCGLFAGDFDGDGRADILVSNLYDDTFPRSNRHAVILLSRDGRWEWQGRYDWGDVEAVADFNGDGKADVARKFGVTLTIMYSPVQTAQMPSPIPDLLVWSKNPIGGQTWIAYTPSSSSRFKNINLPFVQQTVRSVKQWDGVGPQAQTTFSYTGGRWDASERRFLGFGKAFVVRPATSTGNLNRPGVEYEFKQSLASAGKVKTIRYYAGPSNQTTLLREERETYAESSSLPYRSVNASSTDVLFYQGNARFKRTERSFDLWGNVVQLKELGHHDPNSTADAADDRVTLTGFNIAIGAEGPYIVDRPYNTVLMAGNVVYRQMLFLYDGREDYRTPPVKGNLTAEMRGLLGTGGGWATRRFTYDGWGNVTAEAQTVGTQEILTETWYDETFHLYPKQVARRLGSVAPHVTKAKVHPRCLKPWTATDVNGQVSTWTYDQFCRPVRLSKPGNDYEEWLYWDIGSPGSQKIESRRPGPAGQDFISSRQRFDGFGRIRQLYADGPDGKTIVVDKEYDGRGNLIRESAPYYTSSTVAPRTTYRVDALDRQIARIMPDATAERPQAYVTEYGFDSGTESFDWVRVTDPAGNKITNYRDAFGRTVKESRWLTADTPAVTVYRWDAADQLVGITDPIGATWTYRYDTLGRRISVSDPDLGYSTYQYDAASRLVRQKDARNSEITFTYDALSRVTRKRARLATDPASGGEVTDYVYDGGEAGTANKGQLVRQVNAFGRLCADYDVAGRVIRQRWTVFQQGTLCTGTPATGTFTATTAYDAGGRVLGRTLPDGTAAGDTVGKVGSTGSPFTYDAAGHLKSIPGLIDSITYDASGQPLETQYGNGVVTANTYNPDRLWLVSRSIKRGSTVLGAASYGREIRNGLITTTSLSFGGAAESWTYTYDGLYRLTKADAGTNARDEDFAYDLAGRMLTGPSGAYVYPAGALSPRVHAPISIGGRAYGWDDAGNLLSNVQEEGSASRVFTWDAENRPKTIALNGRVTTLSYGPDGSRWLKETTTAATCLGATSVAKVYSFGPDLERTVEPMCGTGGWSNTITWTKYPHADVKRVGEGTAAKTFYLHRDGLNTVRLVTTAAGAVEESSTYTPYGDRTRTSVAGATTEETKGYIGEREDPEIGLVYLNARYYDPEIARFVSPDWWDPTKEGVGTNRYAYSFNDPVNKSDPSGHAPGDPSGSVNTENLNQDQIDRIDRERAGSGEVQVAEQKLVGNVANQMGAVATPTPRLARIQQQMRQQQLQDNYPKGYSGPQMRDEVPDIIPDTVKPSSRVLGKAMDEAGVPPAPGSANHHIVAGSAPAAAPARAVLQEQGIGINSAVNGARLPANLSAPNPAGAAVHSTLHNNAYFNAVNNIMSNVRNPQDVVRALVEIGRRLQNGTFP</sequence>
<keyword evidence="1" id="KW-0677">Repeat</keyword>
<proteinExistence type="predicted"/>
<dbReference type="InterPro" id="IPR028994">
    <property type="entry name" value="Integrin_alpha_N"/>
</dbReference>
<feature type="domain" description="Insecticide toxin TcdB middle/N-terminal" evidence="3">
    <location>
        <begin position="203"/>
        <end position="321"/>
    </location>
</feature>
<dbReference type="Pfam" id="PF12256">
    <property type="entry name" value="TcdB_toxin_midN"/>
    <property type="match status" value="1"/>
</dbReference>
<dbReference type="Proteomes" id="UP000029995">
    <property type="component" value="Unassembled WGS sequence"/>
</dbReference>